<reference evidence="2" key="1">
    <citation type="submission" date="2021-10" db="EMBL/GenBank/DDBJ databases">
        <title>Tropical sea cucumber genome reveals ecological adaptation and Cuvierian tubules defense mechanism.</title>
        <authorList>
            <person name="Chen T."/>
        </authorList>
    </citation>
    <scope>NUCLEOTIDE SEQUENCE</scope>
    <source>
        <strain evidence="2">Nanhai2018</strain>
        <tissue evidence="2">Muscle</tissue>
    </source>
</reference>
<name>A0A9Q1H792_HOLLE</name>
<evidence type="ECO:0000313" key="3">
    <source>
        <dbReference type="Proteomes" id="UP001152320"/>
    </source>
</evidence>
<dbReference type="Proteomes" id="UP001152320">
    <property type="component" value="Chromosome 10"/>
</dbReference>
<gene>
    <name evidence="2" type="ORF">HOLleu_22065</name>
</gene>
<feature type="compositionally biased region" description="Polar residues" evidence="1">
    <location>
        <begin position="96"/>
        <end position="105"/>
    </location>
</feature>
<proteinExistence type="predicted"/>
<protein>
    <submittedName>
        <fullName evidence="2">Uncharacterized protein</fullName>
    </submittedName>
</protein>
<organism evidence="2 3">
    <name type="scientific">Holothuria leucospilota</name>
    <name type="common">Black long sea cucumber</name>
    <name type="synonym">Mertensiothuria leucospilota</name>
    <dbReference type="NCBI Taxonomy" id="206669"/>
    <lineage>
        <taxon>Eukaryota</taxon>
        <taxon>Metazoa</taxon>
        <taxon>Echinodermata</taxon>
        <taxon>Eleutherozoa</taxon>
        <taxon>Echinozoa</taxon>
        <taxon>Holothuroidea</taxon>
        <taxon>Aspidochirotacea</taxon>
        <taxon>Aspidochirotida</taxon>
        <taxon>Holothuriidae</taxon>
        <taxon>Holothuria</taxon>
    </lineage>
</organism>
<evidence type="ECO:0000313" key="2">
    <source>
        <dbReference type="EMBL" id="KAJ8034996.1"/>
    </source>
</evidence>
<comment type="caution">
    <text evidence="2">The sequence shown here is derived from an EMBL/GenBank/DDBJ whole genome shotgun (WGS) entry which is preliminary data.</text>
</comment>
<accession>A0A9Q1H792</accession>
<keyword evidence="3" id="KW-1185">Reference proteome</keyword>
<dbReference type="EMBL" id="JAIZAY010000010">
    <property type="protein sequence ID" value="KAJ8034996.1"/>
    <property type="molecule type" value="Genomic_DNA"/>
</dbReference>
<sequence>MDNQTDNVFWENTPKTPLEFLKTLLRRTLHRYQEFSWKTLVEGCNVIMIKQDIIIRINRTFGTLPSYQTFRIVWNRKSTSKTLTTKTLTSTTSTSASQPTTNFAA</sequence>
<evidence type="ECO:0000256" key="1">
    <source>
        <dbReference type="SAM" id="MobiDB-lite"/>
    </source>
</evidence>
<dbReference type="AlphaFoldDB" id="A0A9Q1H792"/>
<feature type="region of interest" description="Disordered" evidence="1">
    <location>
        <begin position="85"/>
        <end position="105"/>
    </location>
</feature>
<feature type="compositionally biased region" description="Low complexity" evidence="1">
    <location>
        <begin position="85"/>
        <end position="95"/>
    </location>
</feature>